<dbReference type="InterPro" id="IPR034085">
    <property type="entry name" value="TOG"/>
</dbReference>
<proteinExistence type="inferred from homology"/>
<gene>
    <name evidence="12" type="ORF">GUITHDRAFT_110811</name>
</gene>
<feature type="compositionally biased region" description="Low complexity" evidence="10">
    <location>
        <begin position="251"/>
        <end position="280"/>
    </location>
</feature>
<keyword evidence="3" id="KW-0132">Cell division</keyword>
<dbReference type="EMBL" id="JH993012">
    <property type="protein sequence ID" value="EKX43086.1"/>
    <property type="molecule type" value="Genomic_DNA"/>
</dbReference>
<feature type="region of interest" description="Disordered" evidence="10">
    <location>
        <begin position="1"/>
        <end position="23"/>
    </location>
</feature>
<dbReference type="GO" id="GO:0051301">
    <property type="term" value="P:cell division"/>
    <property type="evidence" value="ECO:0007669"/>
    <property type="project" value="UniProtKB-KW"/>
</dbReference>
<dbReference type="GeneID" id="17299750"/>
<reference evidence="14" key="2">
    <citation type="submission" date="2012-11" db="EMBL/GenBank/DDBJ databases">
        <authorList>
            <person name="Kuo A."/>
            <person name="Curtis B.A."/>
            <person name="Tanifuji G."/>
            <person name="Burki F."/>
            <person name="Gruber A."/>
            <person name="Irimia M."/>
            <person name="Maruyama S."/>
            <person name="Arias M.C."/>
            <person name="Ball S.G."/>
            <person name="Gile G.H."/>
            <person name="Hirakawa Y."/>
            <person name="Hopkins J.F."/>
            <person name="Rensing S.A."/>
            <person name="Schmutz J."/>
            <person name="Symeonidi A."/>
            <person name="Elias M."/>
            <person name="Eveleigh R.J."/>
            <person name="Herman E.K."/>
            <person name="Klute M.J."/>
            <person name="Nakayama T."/>
            <person name="Obornik M."/>
            <person name="Reyes-Prieto A."/>
            <person name="Armbrust E.V."/>
            <person name="Aves S.J."/>
            <person name="Beiko R.G."/>
            <person name="Coutinho P."/>
            <person name="Dacks J.B."/>
            <person name="Durnford D.G."/>
            <person name="Fast N.M."/>
            <person name="Green B.R."/>
            <person name="Grisdale C."/>
            <person name="Hempe F."/>
            <person name="Henrissat B."/>
            <person name="Hoppner M.P."/>
            <person name="Ishida K.-I."/>
            <person name="Kim E."/>
            <person name="Koreny L."/>
            <person name="Kroth P.G."/>
            <person name="Liu Y."/>
            <person name="Malik S.-B."/>
            <person name="Maier U.G."/>
            <person name="McRose D."/>
            <person name="Mock T."/>
            <person name="Neilson J.A."/>
            <person name="Onodera N.T."/>
            <person name="Poole A.M."/>
            <person name="Pritham E.J."/>
            <person name="Richards T.A."/>
            <person name="Rocap G."/>
            <person name="Roy S.W."/>
            <person name="Sarai C."/>
            <person name="Schaack S."/>
            <person name="Shirato S."/>
            <person name="Slamovits C.H."/>
            <person name="Spencer D.F."/>
            <person name="Suzuki S."/>
            <person name="Worden A.Z."/>
            <person name="Zauner S."/>
            <person name="Barry K."/>
            <person name="Bell C."/>
            <person name="Bharti A.K."/>
            <person name="Crow J.A."/>
            <person name="Grimwood J."/>
            <person name="Kramer R."/>
            <person name="Lindquist E."/>
            <person name="Lucas S."/>
            <person name="Salamov A."/>
            <person name="McFadden G.I."/>
            <person name="Lane C.E."/>
            <person name="Keeling P.J."/>
            <person name="Gray M.W."/>
            <person name="Grigoriev I.V."/>
            <person name="Archibald J.M."/>
        </authorList>
    </citation>
    <scope>NUCLEOTIDE SEQUENCE</scope>
    <source>
        <strain evidence="14">CCMP2712</strain>
    </source>
</reference>
<comment type="subcellular location">
    <subcellularLocation>
        <location evidence="1">Cytoplasm</location>
        <location evidence="1">Cytoskeleton</location>
        <location evidence="1">Microtubule organizing center</location>
        <location evidence="1">Centrosome</location>
    </subcellularLocation>
</comment>
<feature type="region of interest" description="Disordered" evidence="10">
    <location>
        <begin position="233"/>
        <end position="280"/>
    </location>
</feature>
<dbReference type="Pfam" id="PF21040">
    <property type="entry name" value="CEP104-like_TOG"/>
    <property type="match status" value="1"/>
</dbReference>
<evidence type="ECO:0000256" key="8">
    <source>
        <dbReference type="ARBA" id="ARBA00025722"/>
    </source>
</evidence>
<feature type="compositionally biased region" description="Polar residues" evidence="10">
    <location>
        <begin position="577"/>
        <end position="588"/>
    </location>
</feature>
<sequence length="1943" mass="210574">MAEDAMGMDGGGGGGGGEAAAAGCKDDSPLTARLESKAWKTRMEAYIELAEMLSNVEEGDACLEEFGPFISKAVSDSNVNAQDKGIDAGISFVKKASGQLLSKVAASIISKAVEKAFVQAKCKAKAQELSLALIEADCGEIVTDELIKGCGNKQPKISGAAAECLRSAVQSFGLRALGPQSKAVVKLSVTLFDSTVAAVRAEALPLAVELHKYMGAALRPSYDNLRPAQQKEMDEAFASAGPPQPTRETRSSASRSALASSQSASSSAKDSAASAPAPAPAADVDPMDFFDPVEILSKLPNGWCDKVLAAPKWQEKKEMIDNLIELASAPKLASGDYLEIVKTLKRLANDSMVVVVSTAITAVGLLARGLRKEFSQGGRMIFSTLLDRLKEKDNRVKESVHSTLDSLTGKCVALADVMEDLCTALGPKGNPKSKVEILKYLKRVTDAKSCTIQPKNLKPLVDLLIKGVDDSAPDIREASCAVVASFVTVCGMPSMKGFLDALDDKKKKKIESMLEGPGQTEAPQPPAPAAAAVRKSSTSIKSEPSAPKETAAVKPAAKKVAKPAAAAKPASAKETSSNAKDSSETDVTAGTPVEQLDALVEEIVLQEIRTKLTSANWKERLEGAEALESEVKEQGKEYQVASGEAVIRLLSKTFVEKKETNFQVMAKAFAIVQCIAELCPKMSKRSAFWFIPMLLEKLGDVKLKGPANDCLFAMAEAVSPQFVLNQAYEVLPKQKNPKVMENSIMLVNSMVSDFGLKVVKPKPLLDFVKTMLDQTNPATKKAAVELVVTMRKHLGPDLRNMLNDLKPALLSTIDEAFSKVNNLRLPASSSHSLLLQIQDTEAVLAPKRQVKCEEESAAAAAGGEGEIVNLTSQIGAHLKALGDANWKERQAAITAIDEIVTQAKPLGCTGPYMEGQCGEMWAAMKARLKDSNKNLSIQVLALLAKIADAVGAPVDKYSKHIFPNMLSLISDNKKTVRDAVLNCLETWSKYVSTETIIKYLPVALSVDAPAGREDAVKWAAEYLSRTTKSNDLDLSPILQPVMDCLMHRVAEVRNGAERCLVAIYVCGGRELINRALRDMKPAQLKGIKPLCEKAEKAAMSQAPGKDADNQVEHKVEETLSKAASEEISQVATKKAVKAAESSNEAVEAAAPSEDLAEKPLLRCNNGKEARYKKYGKAKWILDDAKEIDNLISMVGEQMLSVANEDLHSKLFSKDFKKQVDGMKELTSFIQEQHQPLIDNLDLILKVCSLRMVAKASNTSVLLGVLDLLKHCFEQLVVHNHCLDDTEAQVILPVLMEEVGSNSDVIRKSVRELLKKATQVYPASKIFSFALDSAQNTRNQRSRGEILSEMSALIERLGLEQVCTPSKALTAIASFISERDPLVRNAACDCIAAAYSSMGDKVWKYLNRLEGKEKDMLEARLKKAKPPQTSDLPRPSTSSEMRRSMPEVSTEKMAVTRSSVPSLEPSSFVPTPVKCKESISELLEAPTPTISNIRSRFQASEVKAEDKSDSRGEDVRAILAELSSPAPLEQIEGLKKLTAAMENDGSRGANLSSKADEVVQALRGLMAAGLESDLKDESVFRVVKYSLNAAHILFTDKSDATRHVKDSTLGALIEELLIRLHDQKFQTDEAYEVLMKGMNELMMNILHNGNANHVFTVLIRFLYEGAPLSGGRDVTAEFTDGVLRCLLEMARKMQSFAPRLDIDMLLYDAHMFLVAHPPSKYRGREFRPLRLLKTILNELVKLKGEGIRQHLTLVPVESKPTLCSYLELVLQQHASKAGGAKPSGGEDISAIFDKIGSRDKDVAKEGFKLLYLYKLNHPDFSLDQYLSGRSPQFQEHVHKNLAKVQAQHEAASSASSMPLQSAMSIANKGMTPLDLKPSGAGALLDKLQGIRSQLGIGGAGQEAEAAGEKEEEEEKESRQADENRSSLTSSSVVSLQERLAKLRS</sequence>
<keyword evidence="7" id="KW-0131">Cell cycle</keyword>
<dbReference type="Gene3D" id="1.25.10.10">
    <property type="entry name" value="Leucine-rich Repeat Variant"/>
    <property type="match status" value="5"/>
</dbReference>
<keyword evidence="14" id="KW-1185">Reference proteome</keyword>
<feature type="compositionally biased region" description="Gly residues" evidence="10">
    <location>
        <begin position="8"/>
        <end position="18"/>
    </location>
</feature>
<feature type="compositionally biased region" description="Polar residues" evidence="10">
    <location>
        <begin position="1455"/>
        <end position="1466"/>
    </location>
</feature>
<feature type="compositionally biased region" description="Low complexity" evidence="10">
    <location>
        <begin position="562"/>
        <end position="576"/>
    </location>
</feature>
<dbReference type="GO" id="GO:0007051">
    <property type="term" value="P:spindle organization"/>
    <property type="evidence" value="ECO:0007669"/>
    <property type="project" value="InterPro"/>
</dbReference>
<dbReference type="GO" id="GO:0005813">
    <property type="term" value="C:centrosome"/>
    <property type="evidence" value="ECO:0007669"/>
    <property type="project" value="UniProtKB-SubCell"/>
</dbReference>
<dbReference type="InterPro" id="IPR048491">
    <property type="entry name" value="XMAP215_CLASP_TOG"/>
</dbReference>
<organism evidence="12">
    <name type="scientific">Guillardia theta (strain CCMP2712)</name>
    <name type="common">Cryptophyte</name>
    <dbReference type="NCBI Taxonomy" id="905079"/>
    <lineage>
        <taxon>Eukaryota</taxon>
        <taxon>Cryptophyceae</taxon>
        <taxon>Pyrenomonadales</taxon>
        <taxon>Geminigeraceae</taxon>
        <taxon>Guillardia</taxon>
    </lineage>
</organism>
<evidence type="ECO:0000256" key="7">
    <source>
        <dbReference type="ARBA" id="ARBA00023306"/>
    </source>
</evidence>
<feature type="domain" description="TOG" evidence="11">
    <location>
        <begin position="288"/>
        <end position="523"/>
    </location>
</feature>
<feature type="domain" description="TOG" evidence="11">
    <location>
        <begin position="19"/>
        <end position="246"/>
    </location>
</feature>
<dbReference type="FunFam" id="1.25.10.10:FF:000019">
    <property type="entry name" value="Cytoskeleton-associated protein 5"/>
    <property type="match status" value="1"/>
</dbReference>
<evidence type="ECO:0000259" key="11">
    <source>
        <dbReference type="SMART" id="SM01349"/>
    </source>
</evidence>
<dbReference type="RefSeq" id="XP_005830066.1">
    <property type="nucleotide sequence ID" value="XM_005830009.1"/>
</dbReference>
<reference evidence="12 14" key="1">
    <citation type="journal article" date="2012" name="Nature">
        <title>Algal genomes reveal evolutionary mosaicism and the fate of nucleomorphs.</title>
        <authorList>
            <consortium name="DOE Joint Genome Institute"/>
            <person name="Curtis B.A."/>
            <person name="Tanifuji G."/>
            <person name="Burki F."/>
            <person name="Gruber A."/>
            <person name="Irimia M."/>
            <person name="Maruyama S."/>
            <person name="Arias M.C."/>
            <person name="Ball S.G."/>
            <person name="Gile G.H."/>
            <person name="Hirakawa Y."/>
            <person name="Hopkins J.F."/>
            <person name="Kuo A."/>
            <person name="Rensing S.A."/>
            <person name="Schmutz J."/>
            <person name="Symeonidi A."/>
            <person name="Elias M."/>
            <person name="Eveleigh R.J."/>
            <person name="Herman E.K."/>
            <person name="Klute M.J."/>
            <person name="Nakayama T."/>
            <person name="Obornik M."/>
            <person name="Reyes-Prieto A."/>
            <person name="Armbrust E.V."/>
            <person name="Aves S.J."/>
            <person name="Beiko R.G."/>
            <person name="Coutinho P."/>
            <person name="Dacks J.B."/>
            <person name="Durnford D.G."/>
            <person name="Fast N.M."/>
            <person name="Green B.R."/>
            <person name="Grisdale C.J."/>
            <person name="Hempel F."/>
            <person name="Henrissat B."/>
            <person name="Hoppner M.P."/>
            <person name="Ishida K."/>
            <person name="Kim E."/>
            <person name="Koreny L."/>
            <person name="Kroth P.G."/>
            <person name="Liu Y."/>
            <person name="Malik S.B."/>
            <person name="Maier U.G."/>
            <person name="McRose D."/>
            <person name="Mock T."/>
            <person name="Neilson J.A."/>
            <person name="Onodera N.T."/>
            <person name="Poole A.M."/>
            <person name="Pritham E.J."/>
            <person name="Richards T.A."/>
            <person name="Rocap G."/>
            <person name="Roy S.W."/>
            <person name="Sarai C."/>
            <person name="Schaack S."/>
            <person name="Shirato S."/>
            <person name="Slamovits C.H."/>
            <person name="Spencer D.F."/>
            <person name="Suzuki S."/>
            <person name="Worden A.Z."/>
            <person name="Zauner S."/>
            <person name="Barry K."/>
            <person name="Bell C."/>
            <person name="Bharti A.K."/>
            <person name="Crow J.A."/>
            <person name="Grimwood J."/>
            <person name="Kramer R."/>
            <person name="Lindquist E."/>
            <person name="Lucas S."/>
            <person name="Salamov A."/>
            <person name="McFadden G.I."/>
            <person name="Lane C.E."/>
            <person name="Keeling P.J."/>
            <person name="Gray M.W."/>
            <person name="Grigoriev I.V."/>
            <person name="Archibald J.M."/>
        </authorList>
    </citation>
    <scope>NUCLEOTIDE SEQUENCE</scope>
    <source>
        <strain evidence="12 14">CCMP2712</strain>
    </source>
</reference>
<keyword evidence="4" id="KW-0677">Repeat</keyword>
<feature type="region of interest" description="Disordered" evidence="10">
    <location>
        <begin position="1421"/>
        <end position="1466"/>
    </location>
</feature>
<dbReference type="eggNOG" id="KOG1820">
    <property type="taxonomic scope" value="Eukaryota"/>
</dbReference>
<evidence type="ECO:0000256" key="1">
    <source>
        <dbReference type="ARBA" id="ARBA00004300"/>
    </source>
</evidence>
<dbReference type="InterPro" id="IPR045110">
    <property type="entry name" value="XMAP215"/>
</dbReference>
<evidence type="ECO:0000256" key="10">
    <source>
        <dbReference type="SAM" id="MobiDB-lite"/>
    </source>
</evidence>
<comment type="similarity">
    <text evidence="8">Belongs to the TOG/XMAP215 family.</text>
</comment>
<keyword evidence="6" id="KW-0206">Cytoskeleton</keyword>
<protein>
    <recommendedName>
        <fullName evidence="11">TOG domain-containing protein</fullName>
    </recommendedName>
</protein>
<dbReference type="OrthoDB" id="205662at2759"/>
<reference evidence="13" key="3">
    <citation type="submission" date="2016-03" db="UniProtKB">
        <authorList>
            <consortium name="EnsemblProtists"/>
        </authorList>
    </citation>
    <scope>IDENTIFICATION</scope>
</reference>
<feature type="compositionally biased region" description="Low complexity" evidence="10">
    <location>
        <begin position="1924"/>
        <end position="1934"/>
    </location>
</feature>
<dbReference type="PROSITE" id="PS50077">
    <property type="entry name" value="HEAT_REPEAT"/>
    <property type="match status" value="1"/>
</dbReference>
<dbReference type="InterPro" id="IPR024395">
    <property type="entry name" value="CLASP_N_dom"/>
</dbReference>
<feature type="region of interest" description="Disordered" evidence="10">
    <location>
        <begin position="1894"/>
        <end position="1943"/>
    </location>
</feature>
<dbReference type="InterPro" id="IPR016024">
    <property type="entry name" value="ARM-type_fold"/>
</dbReference>
<feature type="compositionally biased region" description="Basic and acidic residues" evidence="10">
    <location>
        <begin position="1914"/>
        <end position="1923"/>
    </location>
</feature>
<accession>L1J3J4</accession>
<dbReference type="PANTHER" id="PTHR12609">
    <property type="entry name" value="MICROTUBULE ASSOCIATED PROTEIN XMAP215"/>
    <property type="match status" value="1"/>
</dbReference>
<dbReference type="PaxDb" id="55529-EKX43086"/>
<dbReference type="FunFam" id="1.25.10.10:FF:000050">
    <property type="entry name" value="Cytoskeleton-associated protein 5 isoform X1"/>
    <property type="match status" value="1"/>
</dbReference>
<keyword evidence="2" id="KW-0963">Cytoplasm</keyword>
<dbReference type="GO" id="GO:0030951">
    <property type="term" value="P:establishment or maintenance of microtubule cytoskeleton polarity"/>
    <property type="evidence" value="ECO:0007669"/>
    <property type="project" value="InterPro"/>
</dbReference>
<evidence type="ECO:0000313" key="12">
    <source>
        <dbReference type="EMBL" id="EKX43086.1"/>
    </source>
</evidence>
<feature type="compositionally biased region" description="Polar residues" evidence="10">
    <location>
        <begin position="1426"/>
        <end position="1438"/>
    </location>
</feature>
<evidence type="ECO:0000313" key="14">
    <source>
        <dbReference type="Proteomes" id="UP000011087"/>
    </source>
</evidence>
<dbReference type="SMART" id="SM01349">
    <property type="entry name" value="TOG"/>
    <property type="match status" value="5"/>
</dbReference>
<feature type="domain" description="TOG" evidence="11">
    <location>
        <begin position="864"/>
        <end position="1104"/>
    </location>
</feature>
<feature type="region of interest" description="Disordered" evidence="10">
    <location>
        <begin position="515"/>
        <end position="592"/>
    </location>
</feature>
<dbReference type="InterPro" id="IPR021133">
    <property type="entry name" value="HEAT_type_2"/>
</dbReference>
<name>L1J3J4_GUITC</name>
<feature type="domain" description="TOG" evidence="11">
    <location>
        <begin position="1192"/>
        <end position="1429"/>
    </location>
</feature>
<dbReference type="Proteomes" id="UP000011087">
    <property type="component" value="Unassembled WGS sequence"/>
</dbReference>
<dbReference type="SUPFAM" id="SSF48371">
    <property type="entry name" value="ARM repeat"/>
    <property type="match status" value="2"/>
</dbReference>
<evidence type="ECO:0000256" key="3">
    <source>
        <dbReference type="ARBA" id="ARBA00022618"/>
    </source>
</evidence>
<evidence type="ECO:0000256" key="6">
    <source>
        <dbReference type="ARBA" id="ARBA00023212"/>
    </source>
</evidence>
<feature type="domain" description="TOG" evidence="11">
    <location>
        <begin position="591"/>
        <end position="826"/>
    </location>
</feature>
<evidence type="ECO:0000256" key="2">
    <source>
        <dbReference type="ARBA" id="ARBA00022490"/>
    </source>
</evidence>
<dbReference type="STRING" id="905079.L1J3J4"/>
<dbReference type="OMA" id="ERCAGQK"/>
<evidence type="ECO:0000313" key="13">
    <source>
        <dbReference type="EnsemblProtists" id="EKX43086"/>
    </source>
</evidence>
<feature type="repeat" description="HEAT" evidence="9">
    <location>
        <begin position="961"/>
        <end position="999"/>
    </location>
</feature>
<dbReference type="GO" id="GO:0061863">
    <property type="term" value="F:microtubule plus end polymerase"/>
    <property type="evidence" value="ECO:0007669"/>
    <property type="project" value="InterPro"/>
</dbReference>
<keyword evidence="5" id="KW-0498">Mitosis</keyword>
<dbReference type="EnsemblProtists" id="EKX43086">
    <property type="protein sequence ID" value="EKX43086"/>
    <property type="gene ID" value="GUITHDRAFT_110811"/>
</dbReference>
<evidence type="ECO:0000256" key="9">
    <source>
        <dbReference type="PROSITE-ProRule" id="PRU00103"/>
    </source>
</evidence>
<dbReference type="HOGENOM" id="CLU_000539_0_0_1"/>
<dbReference type="InterPro" id="IPR011989">
    <property type="entry name" value="ARM-like"/>
</dbReference>
<dbReference type="GO" id="GO:0046785">
    <property type="term" value="P:microtubule polymerization"/>
    <property type="evidence" value="ECO:0007669"/>
    <property type="project" value="InterPro"/>
</dbReference>
<dbReference type="GO" id="GO:0051010">
    <property type="term" value="F:microtubule plus-end binding"/>
    <property type="evidence" value="ECO:0007669"/>
    <property type="project" value="InterPro"/>
</dbReference>
<dbReference type="Pfam" id="PF21041">
    <property type="entry name" value="XMAP215_CLASP_TOG"/>
    <property type="match status" value="2"/>
</dbReference>
<evidence type="ECO:0000256" key="4">
    <source>
        <dbReference type="ARBA" id="ARBA00022737"/>
    </source>
</evidence>
<dbReference type="KEGG" id="gtt:GUITHDRAFT_110811"/>
<dbReference type="Pfam" id="PF12348">
    <property type="entry name" value="CLASP_N"/>
    <property type="match status" value="2"/>
</dbReference>
<evidence type="ECO:0000256" key="5">
    <source>
        <dbReference type="ARBA" id="ARBA00022776"/>
    </source>
</evidence>